<comment type="caution">
    <text evidence="1">The sequence shown here is derived from an EMBL/GenBank/DDBJ whole genome shotgun (WGS) entry which is preliminary data.</text>
</comment>
<reference evidence="1 2" key="1">
    <citation type="journal article" date="2022" name="New Phytol.">
        <title>Ecological generalism drives hyperdiversity of secondary metabolite gene clusters in xylarialean endophytes.</title>
        <authorList>
            <person name="Franco M.E.E."/>
            <person name="Wisecaver J.H."/>
            <person name="Arnold A.E."/>
            <person name="Ju Y.M."/>
            <person name="Slot J.C."/>
            <person name="Ahrendt S."/>
            <person name="Moore L.P."/>
            <person name="Eastman K.E."/>
            <person name="Scott K."/>
            <person name="Konkel Z."/>
            <person name="Mondo S.J."/>
            <person name="Kuo A."/>
            <person name="Hayes R.D."/>
            <person name="Haridas S."/>
            <person name="Andreopoulos B."/>
            <person name="Riley R."/>
            <person name="LaButti K."/>
            <person name="Pangilinan J."/>
            <person name="Lipzen A."/>
            <person name="Amirebrahimi M."/>
            <person name="Yan J."/>
            <person name="Adam C."/>
            <person name="Keymanesh K."/>
            <person name="Ng V."/>
            <person name="Louie K."/>
            <person name="Northen T."/>
            <person name="Drula E."/>
            <person name="Henrissat B."/>
            <person name="Hsieh H.M."/>
            <person name="Youens-Clark K."/>
            <person name="Lutzoni F."/>
            <person name="Miadlikowska J."/>
            <person name="Eastwood D.C."/>
            <person name="Hamelin R.C."/>
            <person name="Grigoriev I.V."/>
            <person name="U'Ren J.M."/>
        </authorList>
    </citation>
    <scope>NUCLEOTIDE SEQUENCE [LARGE SCALE GENOMIC DNA]</scope>
    <source>
        <strain evidence="1 2">ER1909</strain>
    </source>
</reference>
<evidence type="ECO:0000313" key="2">
    <source>
        <dbReference type="Proteomes" id="UP001497680"/>
    </source>
</evidence>
<dbReference type="Proteomes" id="UP001497680">
    <property type="component" value="Unassembled WGS sequence"/>
</dbReference>
<sequence>MSMSIPETDLPRDEGSNGTNIEKPTAPATEHPVAVQPNAPSMVARPEVALNGADRLLFRLDRLLKPTEDFGPILTTLNYGLYFLAYFDAKAHKVGSQARSLFTSHEAADAITGTFKAESSPFAKLGAVVSNARKTLRLFGLLSIYVRVRKLMNDSKGMDRALYVIAVAQCSLFATFQFLENLAFLMDNGVLSRRGRLGRMTGHATGGVAVIHRVAHRAWFLGNLLDFARLMREAQVFFRRNHIDKGDITEEEAEKAAQWYYDWIRPLAWLPIGWQLSAWTEDDLAGFNNLGIQGVAGVLANLRKTATLWHATKGV</sequence>
<name>A0ACC0CZZ4_9PEZI</name>
<keyword evidence="2" id="KW-1185">Reference proteome</keyword>
<gene>
    <name evidence="1" type="ORF">F4821DRAFT_278960</name>
</gene>
<evidence type="ECO:0000313" key="1">
    <source>
        <dbReference type="EMBL" id="KAI6085902.1"/>
    </source>
</evidence>
<dbReference type="EMBL" id="MU394320">
    <property type="protein sequence ID" value="KAI6085902.1"/>
    <property type="molecule type" value="Genomic_DNA"/>
</dbReference>
<accession>A0ACC0CZZ4</accession>
<protein>
    <submittedName>
        <fullName evidence="1">Uncharacterized protein</fullName>
    </submittedName>
</protein>
<proteinExistence type="predicted"/>
<organism evidence="1 2">
    <name type="scientific">Hypoxylon rubiginosum</name>
    <dbReference type="NCBI Taxonomy" id="110542"/>
    <lineage>
        <taxon>Eukaryota</taxon>
        <taxon>Fungi</taxon>
        <taxon>Dikarya</taxon>
        <taxon>Ascomycota</taxon>
        <taxon>Pezizomycotina</taxon>
        <taxon>Sordariomycetes</taxon>
        <taxon>Xylariomycetidae</taxon>
        <taxon>Xylariales</taxon>
        <taxon>Hypoxylaceae</taxon>
        <taxon>Hypoxylon</taxon>
    </lineage>
</organism>